<feature type="domain" description="TIR" evidence="1">
    <location>
        <begin position="2"/>
        <end position="130"/>
    </location>
</feature>
<dbReference type="SMART" id="SM00255">
    <property type="entry name" value="TIR"/>
    <property type="match status" value="1"/>
</dbReference>
<dbReference type="InterPro" id="IPR000157">
    <property type="entry name" value="TIR_dom"/>
</dbReference>
<name>A0ABY8FUX7_9SPHN</name>
<dbReference type="Gene3D" id="3.40.50.10140">
    <property type="entry name" value="Toll/interleukin-1 receptor homology (TIR) domain"/>
    <property type="match status" value="1"/>
</dbReference>
<evidence type="ECO:0000313" key="3">
    <source>
        <dbReference type="Proteomes" id="UP001215827"/>
    </source>
</evidence>
<gene>
    <name evidence="2" type="ORF">P7228_07005</name>
</gene>
<dbReference type="SUPFAM" id="SSF48452">
    <property type="entry name" value="TPR-like"/>
    <property type="match status" value="1"/>
</dbReference>
<dbReference type="SUPFAM" id="SSF52200">
    <property type="entry name" value="Toll/Interleukin receptor TIR domain"/>
    <property type="match status" value="1"/>
</dbReference>
<sequence>MPAPDVFLSYSRRDAERVKVFADAFAKEGFDVWWDTAIRSGEAFDEAIEAALRGAKSVVVLWSKSSVASRWVRAEATVADRNKTLMPVMIEPCELPIMFELTQTADLGHWRGAEEDSAWRSFVHDVQSLVGKDLLVEKVPLASAQPSKSVNGKSESAKLALLPFADLSAAKDQRTFIEGLDEEIRGRLASLSNTMLVEAAGHDTPYRLEGSVRGSADRLRVTFKLVQSSDGKQLWFERFDGAREDEFALQEQIASTIEAQLSSHIFKAEVIRLQNSAEAHHSAADLVLKSIALIANLDPDSIKLALGYAEKALTLEPHLAIAHALAARHYATLYMEKGDWDLDEVHRRALDHAAKAMRGAEQDSTTHQFLFMAIMTLGGDLAPLEAMAKRFLAKTPNNPSLFITLGCINAFQGQKTEASRRHIDTAIRLNPNWEGDIYVLAAQMACHFELGEYALAAERANEISFRRENFTPALMVAAASGAHLGEMDAARTALAQIKPEMQLVRFLNWFRDSEAREMLRSGLKLAGADV</sequence>
<dbReference type="EMBL" id="CP121106">
    <property type="protein sequence ID" value="WFL78804.1"/>
    <property type="molecule type" value="Genomic_DNA"/>
</dbReference>
<dbReference type="InterPro" id="IPR035897">
    <property type="entry name" value="Toll_tir_struct_dom_sf"/>
</dbReference>
<dbReference type="RefSeq" id="WP_278017494.1">
    <property type="nucleotide sequence ID" value="NZ_CP121106.1"/>
</dbReference>
<dbReference type="Proteomes" id="UP001215827">
    <property type="component" value="Chromosome"/>
</dbReference>
<reference evidence="2 3" key="1">
    <citation type="submission" date="2023-03" db="EMBL/GenBank/DDBJ databases">
        <title>Altererythrobacter sp. CAU 1644 isolated from sand.</title>
        <authorList>
            <person name="Kim W."/>
        </authorList>
    </citation>
    <scope>NUCLEOTIDE SEQUENCE [LARGE SCALE GENOMIC DNA]</scope>
    <source>
        <strain evidence="2 3">CAU 1644</strain>
    </source>
</reference>
<evidence type="ECO:0000259" key="1">
    <source>
        <dbReference type="PROSITE" id="PS50104"/>
    </source>
</evidence>
<protein>
    <submittedName>
        <fullName evidence="2">TIR domain-containing protein</fullName>
    </submittedName>
</protein>
<dbReference type="InterPro" id="IPR011990">
    <property type="entry name" value="TPR-like_helical_dom_sf"/>
</dbReference>
<dbReference type="Pfam" id="PF13676">
    <property type="entry name" value="TIR_2"/>
    <property type="match status" value="1"/>
</dbReference>
<keyword evidence="3" id="KW-1185">Reference proteome</keyword>
<proteinExistence type="predicted"/>
<evidence type="ECO:0000313" key="2">
    <source>
        <dbReference type="EMBL" id="WFL78804.1"/>
    </source>
</evidence>
<dbReference type="Gene3D" id="1.25.40.10">
    <property type="entry name" value="Tetratricopeptide repeat domain"/>
    <property type="match status" value="1"/>
</dbReference>
<dbReference type="PROSITE" id="PS50104">
    <property type="entry name" value="TIR"/>
    <property type="match status" value="1"/>
</dbReference>
<accession>A0ABY8FUX7</accession>
<organism evidence="2 3">
    <name type="scientific">Altererythrobacter arenosus</name>
    <dbReference type="NCBI Taxonomy" id="3032592"/>
    <lineage>
        <taxon>Bacteria</taxon>
        <taxon>Pseudomonadati</taxon>
        <taxon>Pseudomonadota</taxon>
        <taxon>Alphaproteobacteria</taxon>
        <taxon>Sphingomonadales</taxon>
        <taxon>Erythrobacteraceae</taxon>
        <taxon>Altererythrobacter</taxon>
    </lineage>
</organism>